<dbReference type="AlphaFoldDB" id="A0AAE2WKY9"/>
<protein>
    <submittedName>
        <fullName evidence="2">Lactaldehyde reductase</fullName>
    </submittedName>
</protein>
<feature type="non-terminal residue" evidence="2">
    <location>
        <position position="1"/>
    </location>
</feature>
<accession>A0AAE2WKY9</accession>
<evidence type="ECO:0000313" key="2">
    <source>
        <dbReference type="EMBL" id="MBN3053884.1"/>
    </source>
</evidence>
<gene>
    <name evidence="2" type="ORF">H4F45_21125</name>
</gene>
<name>A0AAE2WKY9_9GAMM</name>
<dbReference type="EMBL" id="JACGEP010000241">
    <property type="protein sequence ID" value="MBN3053884.1"/>
    <property type="molecule type" value="Genomic_DNA"/>
</dbReference>
<dbReference type="SUPFAM" id="SSF56796">
    <property type="entry name" value="Dehydroquinate synthase-like"/>
    <property type="match status" value="1"/>
</dbReference>
<dbReference type="Proteomes" id="UP000768524">
    <property type="component" value="Unassembled WGS sequence"/>
</dbReference>
<proteinExistence type="predicted"/>
<reference evidence="2" key="1">
    <citation type="submission" date="2020-07" db="EMBL/GenBank/DDBJ databases">
        <title>A pangenomic view of the genus Pectobacterium provides insights into genome organization, phylogeny, and virulence.</title>
        <authorList>
            <person name="Jonkheer E."/>
            <person name="Brankovics B."/>
            <person name="Houwers I."/>
            <person name="Van Der Wolf J."/>
            <person name="Bonants P."/>
            <person name="Vreeburg R."/>
            <person name="Bollema R."/>
            <person name="De Haan J."/>
            <person name="Berke L."/>
            <person name="De Ridder D."/>
            <person name="Smit S."/>
            <person name="Van Der Lee T.A.J."/>
        </authorList>
    </citation>
    <scope>NUCLEOTIDE SEQUENCE</scope>
    <source>
        <strain evidence="2">NAK:433</strain>
    </source>
</reference>
<dbReference type="InterPro" id="IPR056798">
    <property type="entry name" value="ADH_Fe_C"/>
</dbReference>
<comment type="caution">
    <text evidence="2">The sequence shown here is derived from an EMBL/GenBank/DDBJ whole genome shotgun (WGS) entry which is preliminary data.</text>
</comment>
<organism evidence="2 3">
    <name type="scientific">Pectobacterium brasiliense</name>
    <dbReference type="NCBI Taxonomy" id="180957"/>
    <lineage>
        <taxon>Bacteria</taxon>
        <taxon>Pseudomonadati</taxon>
        <taxon>Pseudomonadota</taxon>
        <taxon>Gammaproteobacteria</taxon>
        <taxon>Enterobacterales</taxon>
        <taxon>Pectobacteriaceae</taxon>
        <taxon>Pectobacterium</taxon>
    </lineage>
</organism>
<feature type="domain" description="Fe-containing alcohol dehydrogenase-like C-terminal" evidence="1">
    <location>
        <begin position="3"/>
        <end position="44"/>
    </location>
</feature>
<sequence length="46" mass="5076">RQVSHDVDIPPLLRDVVVREEDIPALAQAAFDDVCSCGNPRDTNID</sequence>
<evidence type="ECO:0000259" key="1">
    <source>
        <dbReference type="Pfam" id="PF25137"/>
    </source>
</evidence>
<dbReference type="Gene3D" id="1.20.1090.10">
    <property type="entry name" value="Dehydroquinate synthase-like - alpha domain"/>
    <property type="match status" value="1"/>
</dbReference>
<dbReference type="Pfam" id="PF25137">
    <property type="entry name" value="ADH_Fe_C"/>
    <property type="match status" value="1"/>
</dbReference>
<evidence type="ECO:0000313" key="3">
    <source>
        <dbReference type="Proteomes" id="UP000768524"/>
    </source>
</evidence>